<name>A0A6S7GGA7_PARCT</name>
<dbReference type="AlphaFoldDB" id="A0A6S7GGA7"/>
<protein>
    <submittedName>
        <fullName evidence="2">Uncharacterized protein</fullName>
    </submittedName>
</protein>
<dbReference type="OrthoDB" id="6475906at2759"/>
<feature type="region of interest" description="Disordered" evidence="1">
    <location>
        <begin position="324"/>
        <end position="370"/>
    </location>
</feature>
<dbReference type="Gene3D" id="1.20.120.2010">
    <property type="entry name" value="NAB conserved domain 2"/>
    <property type="match status" value="1"/>
</dbReference>
<dbReference type="Proteomes" id="UP001152795">
    <property type="component" value="Unassembled WGS sequence"/>
</dbReference>
<keyword evidence="3" id="KW-1185">Reference proteome</keyword>
<gene>
    <name evidence="2" type="ORF">PACLA_8A059540</name>
</gene>
<dbReference type="EMBL" id="CACRXK020001332">
    <property type="protein sequence ID" value="CAB3988492.1"/>
    <property type="molecule type" value="Genomic_DNA"/>
</dbReference>
<organism evidence="2 3">
    <name type="scientific">Paramuricea clavata</name>
    <name type="common">Red gorgonian</name>
    <name type="synonym">Violescent sea-whip</name>
    <dbReference type="NCBI Taxonomy" id="317549"/>
    <lineage>
        <taxon>Eukaryota</taxon>
        <taxon>Metazoa</taxon>
        <taxon>Cnidaria</taxon>
        <taxon>Anthozoa</taxon>
        <taxon>Octocorallia</taxon>
        <taxon>Malacalcyonacea</taxon>
        <taxon>Plexauridae</taxon>
        <taxon>Paramuricea</taxon>
    </lineage>
</organism>
<evidence type="ECO:0000313" key="3">
    <source>
        <dbReference type="Proteomes" id="UP001152795"/>
    </source>
</evidence>
<sequence length="452" mass="51056">MAEIEHKKVLLHFGETRKKLMVINPKCSNIFELIEQAKLLFGISDPVDPGPSNQTRFYFQRFDEAWNENIDVENLNEIQNKDKIFLLTENVIGEEQEKQKNAQLVESGDLHSVAVDEHCSKSGQKTLIAKGGSLCLGPKLRTEKITEEICSEALISDEMLESQSKIFGLNNPSMILNDYQEAVNQASLKLCKANVALLQKRGVLLEKAREKVDDEGYNYKKKRSRSIKFGPESSTLSKPKRKYVQSDCRDEEMKKISFAIQSYDETIGLLQKQKLKYTNSERFLEAVEINKRILATTEEKQKKVNEMEILKKAIVRSNLAIKKNKRVPKQSKMSSTTLKMSPLKSWLNSKGSNDSSGDDTESLSSDSESGDDLVILCTKASEREVSAERKDEWMEVTNHDSNANEASCSTAFPNDSPILDEVHETACRRVSASEPPVLDEVQEDTSHCSDFL</sequence>
<dbReference type="InterPro" id="IPR038398">
    <property type="entry name" value="NCD2_sf"/>
</dbReference>
<evidence type="ECO:0000313" key="2">
    <source>
        <dbReference type="EMBL" id="CAB3988492.1"/>
    </source>
</evidence>
<accession>A0A6S7GGA7</accession>
<evidence type="ECO:0000256" key="1">
    <source>
        <dbReference type="SAM" id="MobiDB-lite"/>
    </source>
</evidence>
<reference evidence="2" key="1">
    <citation type="submission" date="2020-04" db="EMBL/GenBank/DDBJ databases">
        <authorList>
            <person name="Alioto T."/>
            <person name="Alioto T."/>
            <person name="Gomez Garrido J."/>
        </authorList>
    </citation>
    <scope>NUCLEOTIDE SEQUENCE</scope>
    <source>
        <strain evidence="2">A484AB</strain>
    </source>
</reference>
<comment type="caution">
    <text evidence="2">The sequence shown here is derived from an EMBL/GenBank/DDBJ whole genome shotgun (WGS) entry which is preliminary data.</text>
</comment>
<proteinExistence type="predicted"/>